<evidence type="ECO:0000256" key="1">
    <source>
        <dbReference type="SAM" id="Phobius"/>
    </source>
</evidence>
<keyword evidence="1" id="KW-1133">Transmembrane helix</keyword>
<keyword evidence="1" id="KW-0812">Transmembrane</keyword>
<organism evidence="2">
    <name type="scientific">Cacopsylla melanoneura</name>
    <dbReference type="NCBI Taxonomy" id="428564"/>
    <lineage>
        <taxon>Eukaryota</taxon>
        <taxon>Metazoa</taxon>
        <taxon>Ecdysozoa</taxon>
        <taxon>Arthropoda</taxon>
        <taxon>Hexapoda</taxon>
        <taxon>Insecta</taxon>
        <taxon>Pterygota</taxon>
        <taxon>Neoptera</taxon>
        <taxon>Paraneoptera</taxon>
        <taxon>Hemiptera</taxon>
        <taxon>Sternorrhyncha</taxon>
        <taxon>Psylloidea</taxon>
        <taxon>Psyllidae</taxon>
        <taxon>Psyllinae</taxon>
        <taxon>Cacopsylla</taxon>
    </lineage>
</organism>
<name>A0A8D8VJD4_9HEMI</name>
<dbReference type="AlphaFoldDB" id="A0A8D8VJD4"/>
<protein>
    <submittedName>
        <fullName evidence="2">Uncharacterized protein</fullName>
    </submittedName>
</protein>
<reference evidence="2" key="1">
    <citation type="submission" date="2021-05" db="EMBL/GenBank/DDBJ databases">
        <authorList>
            <person name="Alioto T."/>
            <person name="Alioto T."/>
            <person name="Gomez Garrido J."/>
        </authorList>
    </citation>
    <scope>NUCLEOTIDE SEQUENCE</scope>
</reference>
<dbReference type="EMBL" id="HBUF01363824">
    <property type="protein sequence ID" value="CAG6722456.1"/>
    <property type="molecule type" value="Transcribed_RNA"/>
</dbReference>
<proteinExistence type="predicted"/>
<sequence>MGRCPSATTHILWHLHPELNLSGRPVTHSSVHILLPSHPTHDLLRKISIRLARMTRLERVLRKLLVDLDEIPELFAACLFAACLIAACLIASCAKVPAGEVF</sequence>
<keyword evidence="1" id="KW-0472">Membrane</keyword>
<accession>A0A8D8VJD4</accession>
<evidence type="ECO:0000313" key="2">
    <source>
        <dbReference type="EMBL" id="CAG6722456.1"/>
    </source>
</evidence>
<feature type="transmembrane region" description="Helical" evidence="1">
    <location>
        <begin position="74"/>
        <end position="94"/>
    </location>
</feature>